<evidence type="ECO:0000313" key="1">
    <source>
        <dbReference type="Proteomes" id="UP000492821"/>
    </source>
</evidence>
<evidence type="ECO:0000313" key="2">
    <source>
        <dbReference type="WBParaSite" id="Pan_g87.t1"/>
    </source>
</evidence>
<protein>
    <submittedName>
        <fullName evidence="2">DUF38 domain-containing protein</fullName>
    </submittedName>
</protein>
<organism evidence="1 2">
    <name type="scientific">Panagrellus redivivus</name>
    <name type="common">Microworm</name>
    <dbReference type="NCBI Taxonomy" id="6233"/>
    <lineage>
        <taxon>Eukaryota</taxon>
        <taxon>Metazoa</taxon>
        <taxon>Ecdysozoa</taxon>
        <taxon>Nematoda</taxon>
        <taxon>Chromadorea</taxon>
        <taxon>Rhabditida</taxon>
        <taxon>Tylenchina</taxon>
        <taxon>Panagrolaimomorpha</taxon>
        <taxon>Panagrolaimoidea</taxon>
        <taxon>Panagrolaimidae</taxon>
        <taxon>Panagrellus</taxon>
    </lineage>
</organism>
<accession>A0A7E4W9W2</accession>
<keyword evidence="1" id="KW-1185">Reference proteome</keyword>
<sequence length="283" mass="33604">MPYPLENLQYGLRRRLRELATRSEAYAFQIAAPNYYGFQPIQKVRLLTQAVFVKNEENNLEKILYPEQPKNSHEIPLYVVSNKLTFEKFTPDFKLSTILNDFRFEPKYLEFHDCRLDEMFIQSFVNNVTDPIKCVSLCPSSFSSENGAKMLSNSPAFRALESFTVMEPMFPSLAWWIKAFVKKKCTSLKEFNVHFAKLSVFEIDKEVLIKFIKAQREDCILRFFISINIEWCSTAEQRLKYLFDECFERCVEVSYPLKKQTVFINFDKEEHKNLKRFYVLRND</sequence>
<reference evidence="2" key="2">
    <citation type="submission" date="2020-10" db="UniProtKB">
        <authorList>
            <consortium name="WormBaseParasite"/>
        </authorList>
    </citation>
    <scope>IDENTIFICATION</scope>
</reference>
<reference evidence="1" key="1">
    <citation type="journal article" date="2013" name="Genetics">
        <title>The draft genome and transcriptome of Panagrellus redivivus are shaped by the harsh demands of a free-living lifestyle.</title>
        <authorList>
            <person name="Srinivasan J."/>
            <person name="Dillman A.R."/>
            <person name="Macchietto M.G."/>
            <person name="Heikkinen L."/>
            <person name="Lakso M."/>
            <person name="Fracchia K.M."/>
            <person name="Antoshechkin I."/>
            <person name="Mortazavi A."/>
            <person name="Wong G."/>
            <person name="Sternberg P.W."/>
        </authorList>
    </citation>
    <scope>NUCLEOTIDE SEQUENCE [LARGE SCALE GENOMIC DNA]</scope>
    <source>
        <strain evidence="1">MT8872</strain>
    </source>
</reference>
<proteinExistence type="predicted"/>
<dbReference type="WBParaSite" id="Pan_g87.t1">
    <property type="protein sequence ID" value="Pan_g87.t1"/>
    <property type="gene ID" value="Pan_g87"/>
</dbReference>
<dbReference type="AlphaFoldDB" id="A0A7E4W9W2"/>
<dbReference type="Proteomes" id="UP000492821">
    <property type="component" value="Unassembled WGS sequence"/>
</dbReference>
<name>A0A7E4W9W2_PANRE</name>